<evidence type="ECO:0000256" key="1">
    <source>
        <dbReference type="SAM" id="MobiDB-lite"/>
    </source>
</evidence>
<evidence type="ECO:0000313" key="3">
    <source>
        <dbReference type="EMBL" id="RRQ20883.1"/>
    </source>
</evidence>
<feature type="domain" description="Flagellar hook-length control protein-like C-terminal" evidence="2">
    <location>
        <begin position="382"/>
        <end position="453"/>
    </location>
</feature>
<dbReference type="InterPro" id="IPR038610">
    <property type="entry name" value="FliK-like_C_sf"/>
</dbReference>
<name>A0A426QGL8_9GAMM</name>
<dbReference type="Pfam" id="PF02120">
    <property type="entry name" value="Flg_hook"/>
    <property type="match status" value="1"/>
</dbReference>
<dbReference type="EMBL" id="QZMU01000001">
    <property type="protein sequence ID" value="RRQ20883.1"/>
    <property type="molecule type" value="Genomic_DNA"/>
</dbReference>
<gene>
    <name evidence="3" type="ORF">D6C00_02145</name>
</gene>
<evidence type="ECO:0000313" key="4">
    <source>
        <dbReference type="Proteomes" id="UP000287798"/>
    </source>
</evidence>
<feature type="region of interest" description="Disordered" evidence="1">
    <location>
        <begin position="1"/>
        <end position="273"/>
    </location>
</feature>
<comment type="caution">
    <text evidence="3">The sequence shown here is derived from an EMBL/GenBank/DDBJ whole genome shotgun (WGS) entry which is preliminary data.</text>
</comment>
<keyword evidence="4" id="KW-1185">Reference proteome</keyword>
<dbReference type="AlphaFoldDB" id="A0A426QGL8"/>
<feature type="compositionally biased region" description="Low complexity" evidence="1">
    <location>
        <begin position="229"/>
        <end position="258"/>
    </location>
</feature>
<feature type="compositionally biased region" description="Low complexity" evidence="1">
    <location>
        <begin position="109"/>
        <end position="124"/>
    </location>
</feature>
<reference evidence="3 4" key="1">
    <citation type="journal article" date="2010" name="Int. J. Syst. Evol. Microbiol.">
        <title>Thiohalobacter thiocyanaticus gen. nov., sp. nov., a moderately halophilic, sulfur-oxidizing gammaproteobacterium from hypersaline lakes, that utilizes thiocyanate.</title>
        <authorList>
            <person name="Sorokin D.Y."/>
            <person name="Kovaleva O.L."/>
            <person name="Tourova T.P."/>
            <person name="Muyzer G."/>
        </authorList>
    </citation>
    <scope>NUCLEOTIDE SEQUENCE [LARGE SCALE GENOMIC DNA]</scope>
    <source>
        <strain evidence="3 4">Hrh1</strain>
    </source>
</reference>
<dbReference type="Gene3D" id="3.30.750.140">
    <property type="match status" value="1"/>
</dbReference>
<sequence length="472" mass="48813">MWGGLLSVPGPAPQFSGQPADILRQASRNRPYATHRSRNPASAPVPNRGEGRRHHRHLARGPGAAGAGGARIQPGPDAAADRAAAGPGPHRQSAAHPGAAPAPGGGQPEPGSAGAAPAQYPAPGHRQSGPASDPAGPTSPAPAPVGTESARCPARGQPKHSPAHAAGAQLRPAASRSRPGEHTPGTAAVADQQRSVPGRQAGPGRRRRHWRHTVIGANGPDSGTGRFQGGAAELAAQLRQAAGPAGATRAPATGTTPTAAPPLPQTAPPAAAAAAGRTLPLPALDSLAVLRPGMPPRPQAAIEGRLKLDLTQLLQRGGLLQQVESALSRVKLNQLASLPQERQQLPEWLVELPVRRGEDAIDVWSLRIRREGGRGGEDATGGRPGWTVLLAFDLPGLGPVQARVSLNGERDISTRFLSEQGEPLRRLTEHLPRLRARLEQSGLVVNELDVKRGRLREPPASAPTGPILDDRA</sequence>
<protein>
    <submittedName>
        <fullName evidence="3">Flagellar hook-length control protein FliK</fullName>
    </submittedName>
</protein>
<evidence type="ECO:0000259" key="2">
    <source>
        <dbReference type="Pfam" id="PF02120"/>
    </source>
</evidence>
<feature type="compositionally biased region" description="Low complexity" evidence="1">
    <location>
        <begin position="70"/>
        <end position="102"/>
    </location>
</feature>
<organism evidence="3 4">
    <name type="scientific">Thiohalobacter thiocyanaticus</name>
    <dbReference type="NCBI Taxonomy" id="585455"/>
    <lineage>
        <taxon>Bacteria</taxon>
        <taxon>Pseudomonadati</taxon>
        <taxon>Pseudomonadota</taxon>
        <taxon>Gammaproteobacteria</taxon>
        <taxon>Thiohalobacterales</taxon>
        <taxon>Thiohalobacteraceae</taxon>
        <taxon>Thiohalobacter</taxon>
    </lineage>
</organism>
<proteinExistence type="predicted"/>
<dbReference type="InterPro" id="IPR021136">
    <property type="entry name" value="Flagellar_hook_control-like_C"/>
</dbReference>
<accession>A0A426QGL8</accession>
<keyword evidence="3" id="KW-0969">Cilium</keyword>
<dbReference type="Proteomes" id="UP000287798">
    <property type="component" value="Unassembled WGS sequence"/>
</dbReference>
<keyword evidence="3" id="KW-0966">Cell projection</keyword>
<keyword evidence="3" id="KW-0282">Flagellum</keyword>